<feature type="signal peptide" evidence="1">
    <location>
        <begin position="1"/>
        <end position="20"/>
    </location>
</feature>
<evidence type="ECO:0000256" key="1">
    <source>
        <dbReference type="SAM" id="SignalP"/>
    </source>
</evidence>
<dbReference type="PROSITE" id="PS51257">
    <property type="entry name" value="PROKAR_LIPOPROTEIN"/>
    <property type="match status" value="1"/>
</dbReference>
<protein>
    <submittedName>
        <fullName evidence="2">Uncharacterized protein</fullName>
    </submittedName>
</protein>
<evidence type="ECO:0000313" key="3">
    <source>
        <dbReference type="Proteomes" id="UP001196413"/>
    </source>
</evidence>
<organism evidence="2 3">
    <name type="scientific">Parelaphostrongylus tenuis</name>
    <name type="common">Meningeal worm</name>
    <dbReference type="NCBI Taxonomy" id="148309"/>
    <lineage>
        <taxon>Eukaryota</taxon>
        <taxon>Metazoa</taxon>
        <taxon>Ecdysozoa</taxon>
        <taxon>Nematoda</taxon>
        <taxon>Chromadorea</taxon>
        <taxon>Rhabditida</taxon>
        <taxon>Rhabditina</taxon>
        <taxon>Rhabditomorpha</taxon>
        <taxon>Strongyloidea</taxon>
        <taxon>Metastrongylidae</taxon>
        <taxon>Parelaphostrongylus</taxon>
    </lineage>
</organism>
<dbReference type="EMBL" id="JAHQIW010006238">
    <property type="protein sequence ID" value="KAJ1368599.1"/>
    <property type="molecule type" value="Genomic_DNA"/>
</dbReference>
<reference evidence="2" key="1">
    <citation type="submission" date="2021-06" db="EMBL/GenBank/DDBJ databases">
        <title>Parelaphostrongylus tenuis whole genome reference sequence.</title>
        <authorList>
            <person name="Garwood T.J."/>
            <person name="Larsen P.A."/>
            <person name="Fountain-Jones N.M."/>
            <person name="Garbe J.R."/>
            <person name="Macchietto M.G."/>
            <person name="Kania S.A."/>
            <person name="Gerhold R.W."/>
            <person name="Richards J.E."/>
            <person name="Wolf T.M."/>
        </authorList>
    </citation>
    <scope>NUCLEOTIDE SEQUENCE</scope>
    <source>
        <strain evidence="2">MNPRO001-30</strain>
        <tissue evidence="2">Meninges</tissue>
    </source>
</reference>
<dbReference type="Proteomes" id="UP001196413">
    <property type="component" value="Unassembled WGS sequence"/>
</dbReference>
<keyword evidence="3" id="KW-1185">Reference proteome</keyword>
<comment type="caution">
    <text evidence="2">The sequence shown here is derived from an EMBL/GenBank/DDBJ whole genome shotgun (WGS) entry which is preliminary data.</text>
</comment>
<gene>
    <name evidence="2" type="ORF">KIN20_029765</name>
</gene>
<feature type="chain" id="PRO_5042194160" evidence="1">
    <location>
        <begin position="21"/>
        <end position="68"/>
    </location>
</feature>
<sequence length="68" mass="7298">MEKLSTFLISLLATGTVVLGCGVMPLGQAMTRNFTVSGFKLPTPMVFTTSTSAPASATSWDCNYFGWR</sequence>
<dbReference type="AlphaFoldDB" id="A0AAD5WFQ5"/>
<evidence type="ECO:0000313" key="2">
    <source>
        <dbReference type="EMBL" id="KAJ1368599.1"/>
    </source>
</evidence>
<proteinExistence type="predicted"/>
<keyword evidence="1" id="KW-0732">Signal</keyword>
<name>A0AAD5WFQ5_PARTN</name>
<accession>A0AAD5WFQ5</accession>